<sequence>MLTTPTKEYLCPAQSCINNHNHELNLRPASPTTKHDDYTTPRKKHVIRNPQCTSSVKTAKPISKENKFESLAEKIQLG</sequence>
<keyword evidence="3" id="KW-1185">Reference proteome</keyword>
<evidence type="ECO:0000313" key="3">
    <source>
        <dbReference type="Proteomes" id="UP001054945"/>
    </source>
</evidence>
<dbReference type="AlphaFoldDB" id="A0AAV4QF67"/>
<gene>
    <name evidence="2" type="ORF">CEXT_460461</name>
</gene>
<reference evidence="2 3" key="1">
    <citation type="submission" date="2021-06" db="EMBL/GenBank/DDBJ databases">
        <title>Caerostris extrusa draft genome.</title>
        <authorList>
            <person name="Kono N."/>
            <person name="Arakawa K."/>
        </authorList>
    </citation>
    <scope>NUCLEOTIDE SEQUENCE [LARGE SCALE GENOMIC DNA]</scope>
</reference>
<accession>A0AAV4QF67</accession>
<dbReference type="Proteomes" id="UP001054945">
    <property type="component" value="Unassembled WGS sequence"/>
</dbReference>
<organism evidence="2 3">
    <name type="scientific">Caerostris extrusa</name>
    <name type="common">Bark spider</name>
    <name type="synonym">Caerostris bankana</name>
    <dbReference type="NCBI Taxonomy" id="172846"/>
    <lineage>
        <taxon>Eukaryota</taxon>
        <taxon>Metazoa</taxon>
        <taxon>Ecdysozoa</taxon>
        <taxon>Arthropoda</taxon>
        <taxon>Chelicerata</taxon>
        <taxon>Arachnida</taxon>
        <taxon>Araneae</taxon>
        <taxon>Araneomorphae</taxon>
        <taxon>Entelegynae</taxon>
        <taxon>Araneoidea</taxon>
        <taxon>Araneidae</taxon>
        <taxon>Caerostris</taxon>
    </lineage>
</organism>
<evidence type="ECO:0000313" key="2">
    <source>
        <dbReference type="EMBL" id="GIY06003.1"/>
    </source>
</evidence>
<evidence type="ECO:0000256" key="1">
    <source>
        <dbReference type="SAM" id="MobiDB-lite"/>
    </source>
</evidence>
<feature type="region of interest" description="Disordered" evidence="1">
    <location>
        <begin position="23"/>
        <end position="42"/>
    </location>
</feature>
<name>A0AAV4QF67_CAEEX</name>
<protein>
    <submittedName>
        <fullName evidence="2">Uncharacterized protein</fullName>
    </submittedName>
</protein>
<proteinExistence type="predicted"/>
<comment type="caution">
    <text evidence="2">The sequence shown here is derived from an EMBL/GenBank/DDBJ whole genome shotgun (WGS) entry which is preliminary data.</text>
</comment>
<dbReference type="EMBL" id="BPLR01005913">
    <property type="protein sequence ID" value="GIY06003.1"/>
    <property type="molecule type" value="Genomic_DNA"/>
</dbReference>